<accession>A0ABP8H1G2</accession>
<dbReference type="PANTHER" id="PTHR30383:SF5">
    <property type="entry name" value="SGNH HYDROLASE-TYPE ESTERASE DOMAIN-CONTAINING PROTEIN"/>
    <property type="match status" value="1"/>
</dbReference>
<dbReference type="RefSeq" id="WP_345256173.1">
    <property type="nucleotide sequence ID" value="NZ_BAABGY010000007.1"/>
</dbReference>
<gene>
    <name evidence="2" type="ORF">GCM10023184_25910</name>
</gene>
<dbReference type="PROSITE" id="PS51257">
    <property type="entry name" value="PROKAR_LIPOPROTEIN"/>
    <property type="match status" value="1"/>
</dbReference>
<evidence type="ECO:0000259" key="1">
    <source>
        <dbReference type="Pfam" id="PF13472"/>
    </source>
</evidence>
<dbReference type="CDD" id="cd01832">
    <property type="entry name" value="SGNH_hydrolase_like_1"/>
    <property type="match status" value="1"/>
</dbReference>
<dbReference type="InterPro" id="IPR051532">
    <property type="entry name" value="Ester_Hydrolysis_Enzymes"/>
</dbReference>
<keyword evidence="2" id="KW-0378">Hydrolase</keyword>
<dbReference type="InterPro" id="IPR013830">
    <property type="entry name" value="SGNH_hydro"/>
</dbReference>
<protein>
    <submittedName>
        <fullName evidence="2">SGNH/GDSL hydrolase family protein</fullName>
    </submittedName>
</protein>
<name>A0ABP8H1G2_9BACT</name>
<dbReference type="GO" id="GO:0016787">
    <property type="term" value="F:hydrolase activity"/>
    <property type="evidence" value="ECO:0007669"/>
    <property type="project" value="UniProtKB-KW"/>
</dbReference>
<comment type="caution">
    <text evidence="2">The sequence shown here is derived from an EMBL/GenBank/DDBJ whole genome shotgun (WGS) entry which is preliminary data.</text>
</comment>
<evidence type="ECO:0000313" key="3">
    <source>
        <dbReference type="Proteomes" id="UP001501725"/>
    </source>
</evidence>
<dbReference type="Proteomes" id="UP001501725">
    <property type="component" value="Unassembled WGS sequence"/>
</dbReference>
<dbReference type="EMBL" id="BAABGY010000007">
    <property type="protein sequence ID" value="GAA4332988.1"/>
    <property type="molecule type" value="Genomic_DNA"/>
</dbReference>
<reference evidence="3" key="1">
    <citation type="journal article" date="2019" name="Int. J. Syst. Evol. Microbiol.">
        <title>The Global Catalogue of Microorganisms (GCM) 10K type strain sequencing project: providing services to taxonomists for standard genome sequencing and annotation.</title>
        <authorList>
            <consortium name="The Broad Institute Genomics Platform"/>
            <consortium name="The Broad Institute Genome Sequencing Center for Infectious Disease"/>
            <person name="Wu L."/>
            <person name="Ma J."/>
        </authorList>
    </citation>
    <scope>NUCLEOTIDE SEQUENCE [LARGE SCALE GENOMIC DNA]</scope>
    <source>
        <strain evidence="3">JCM 17919</strain>
    </source>
</reference>
<evidence type="ECO:0000313" key="2">
    <source>
        <dbReference type="EMBL" id="GAA4332988.1"/>
    </source>
</evidence>
<dbReference type="InterPro" id="IPR036514">
    <property type="entry name" value="SGNH_hydro_sf"/>
</dbReference>
<organism evidence="2 3">
    <name type="scientific">Flaviaesturariibacter amylovorans</name>
    <dbReference type="NCBI Taxonomy" id="1084520"/>
    <lineage>
        <taxon>Bacteria</taxon>
        <taxon>Pseudomonadati</taxon>
        <taxon>Bacteroidota</taxon>
        <taxon>Chitinophagia</taxon>
        <taxon>Chitinophagales</taxon>
        <taxon>Chitinophagaceae</taxon>
        <taxon>Flaviaestuariibacter</taxon>
    </lineage>
</organism>
<dbReference type="PANTHER" id="PTHR30383">
    <property type="entry name" value="THIOESTERASE 1/PROTEASE 1/LYSOPHOSPHOLIPASE L1"/>
    <property type="match status" value="1"/>
</dbReference>
<feature type="domain" description="SGNH hydrolase-type esterase" evidence="1">
    <location>
        <begin position="48"/>
        <end position="227"/>
    </location>
</feature>
<dbReference type="SUPFAM" id="SSF52266">
    <property type="entry name" value="SGNH hydrolase"/>
    <property type="match status" value="1"/>
</dbReference>
<dbReference type="Gene3D" id="3.40.50.1110">
    <property type="entry name" value="SGNH hydrolase"/>
    <property type="match status" value="1"/>
</dbReference>
<keyword evidence="3" id="KW-1185">Reference proteome</keyword>
<dbReference type="Pfam" id="PF13472">
    <property type="entry name" value="Lipase_GDSL_2"/>
    <property type="match status" value="1"/>
</dbReference>
<sequence length="242" mass="25948">MIRLLYVLLCGALAGAGTSCSRNGENVEIPPPVPTVTDSTGATVSYLALGDSYTIGQGVGADERFPLLLARGLRDSSLRVGEPRYVARTGWTTNDLMTAINAETDLARSYGVVTLLVGVNDQYQGRDTASYRTGFTALLERAIALAGDRRNRVFVLSIPDYSATPFVAPADKDRVRRAIDQFNAINRRITADYGVSYTDITPLSRNAATDPGLLASDGLHYSARAHAQWAALLAPKIAAALR</sequence>
<proteinExistence type="predicted"/>